<proteinExistence type="predicted"/>
<dbReference type="RefSeq" id="XP_008074602.1">
    <property type="nucleotide sequence ID" value="XM_008076411.1"/>
</dbReference>
<keyword evidence="1" id="KW-0472">Membrane</keyword>
<evidence type="ECO:0000313" key="3">
    <source>
        <dbReference type="Proteomes" id="UP000011081"/>
    </source>
</evidence>
<name>L2GTH9_VAVCU</name>
<dbReference type="GeneID" id="19879461"/>
<keyword evidence="1" id="KW-1133">Transmembrane helix</keyword>
<dbReference type="InParanoid" id="L2GTH9"/>
<gene>
    <name evidence="2" type="ORF">VCUG_01585</name>
</gene>
<dbReference type="HOGENOM" id="CLU_819393_0_0_1"/>
<protein>
    <submittedName>
        <fullName evidence="2">Uncharacterized protein</fullName>
    </submittedName>
</protein>
<evidence type="ECO:0000313" key="2">
    <source>
        <dbReference type="EMBL" id="ELA46966.1"/>
    </source>
</evidence>
<feature type="transmembrane region" description="Helical" evidence="1">
    <location>
        <begin position="61"/>
        <end position="89"/>
    </location>
</feature>
<keyword evidence="3" id="KW-1185">Reference proteome</keyword>
<reference evidence="3" key="1">
    <citation type="submission" date="2011-03" db="EMBL/GenBank/DDBJ databases">
        <title>The genome sequence of Vavraia culicis strain floridensis.</title>
        <authorList>
            <consortium name="The Broad Institute Genome Sequencing Platform"/>
            <person name="Cuomo C."/>
            <person name="Becnel J."/>
            <person name="Sanscrainte N."/>
            <person name="Young S.K."/>
            <person name="Zeng Q."/>
            <person name="Gargeya S."/>
            <person name="Fitzgerald M."/>
            <person name="Haas B."/>
            <person name="Abouelleil A."/>
            <person name="Alvarado L."/>
            <person name="Arachchi H.M."/>
            <person name="Berlin A."/>
            <person name="Chapman S.B."/>
            <person name="Gearin G."/>
            <person name="Goldberg J."/>
            <person name="Griggs A."/>
            <person name="Gujja S."/>
            <person name="Hansen M."/>
            <person name="Heiman D."/>
            <person name="Howarth C."/>
            <person name="Larimer J."/>
            <person name="Lui A."/>
            <person name="MacDonald P.J.P."/>
            <person name="McCowen C."/>
            <person name="Montmayeur A."/>
            <person name="Murphy C."/>
            <person name="Neiman D."/>
            <person name="Pearson M."/>
            <person name="Priest M."/>
            <person name="Roberts A."/>
            <person name="Saif S."/>
            <person name="Shea T."/>
            <person name="Sisk P."/>
            <person name="Stolte C."/>
            <person name="Sykes S."/>
            <person name="Wortman J."/>
            <person name="Nusbaum C."/>
            <person name="Birren B."/>
        </authorList>
    </citation>
    <scope>NUCLEOTIDE SEQUENCE [LARGE SCALE GENOMIC DNA]</scope>
    <source>
        <strain evidence="3">floridensis</strain>
    </source>
</reference>
<keyword evidence="1" id="KW-0812">Transmembrane</keyword>
<sequence length="339" mass="38084">MEAANNSVTDVQLHSNNISESNISHHIPSWTSGIGSSLENSTVSRILNVVKKRISYTNYSFTMFGATLIILGFMLALMAVVITCINSCWKKRRASTRKHSAEKTSKSSNDELHKLNMIKPIITVRIDEDEEETMTVERETLTKMSNDENRGITTGIDADQDKTIAATNKNRGPYDQNRNNLLTRELEDVLKSLMGCTGQEESKNARAYATQCKLEYKRNSKEETSCELTKMSTGPSSTIEVKVDVHCSEFDRQKHTLLNCEGEKMRNVDDSSSVLTTNNSANYDMCSQSEYEQKHAEHKQIHGEFENVLSDIKKSIDSLALMESECEEITSQNKNNGAN</sequence>
<dbReference type="VEuPathDB" id="MicrosporidiaDB:VCUG_01585"/>
<organism evidence="2 3">
    <name type="scientific">Vavraia culicis (isolate floridensis)</name>
    <name type="common">Microsporidian parasite</name>
    <dbReference type="NCBI Taxonomy" id="948595"/>
    <lineage>
        <taxon>Eukaryota</taxon>
        <taxon>Fungi</taxon>
        <taxon>Fungi incertae sedis</taxon>
        <taxon>Microsporidia</taxon>
        <taxon>Pleistophoridae</taxon>
        <taxon>Vavraia</taxon>
    </lineage>
</organism>
<evidence type="ECO:0000256" key="1">
    <source>
        <dbReference type="SAM" id="Phobius"/>
    </source>
</evidence>
<dbReference type="AlphaFoldDB" id="L2GTH9"/>
<dbReference type="Proteomes" id="UP000011081">
    <property type="component" value="Unassembled WGS sequence"/>
</dbReference>
<accession>L2GTH9</accession>
<dbReference type="EMBL" id="GL877428">
    <property type="protein sequence ID" value="ELA46966.1"/>
    <property type="molecule type" value="Genomic_DNA"/>
</dbReference>